<dbReference type="InterPro" id="IPR050216">
    <property type="entry name" value="LRR_domain-containing"/>
</dbReference>
<proteinExistence type="predicted"/>
<feature type="region of interest" description="Disordered" evidence="3">
    <location>
        <begin position="1649"/>
        <end position="1669"/>
    </location>
</feature>
<dbReference type="SUPFAM" id="SSF52058">
    <property type="entry name" value="L domain-like"/>
    <property type="match status" value="2"/>
</dbReference>
<protein>
    <recommendedName>
        <fullName evidence="4">Dermonecrotic toxin N-terminal domain-containing protein</fullName>
    </recommendedName>
</protein>
<name>A0A0H5ABN0_9PSED</name>
<dbReference type="InterPro" id="IPR046673">
    <property type="entry name" value="ToxA_N"/>
</dbReference>
<evidence type="ECO:0000256" key="2">
    <source>
        <dbReference type="ARBA" id="ARBA00022737"/>
    </source>
</evidence>
<reference evidence="5 6" key="1">
    <citation type="journal article" date="2015" name="Genome Announc.">
        <title>Complete Genome Sequence of the Rhizobacterium Pseudomonas trivialis Strain IHBB745 with Multiple Plant Growth-Promoting Activities and Tolerance to Desiccation and Alkalinity.</title>
        <authorList>
            <person name="Gulati A."/>
            <person name="Swarnkar M.K."/>
            <person name="Vyas P."/>
            <person name="Rahi P."/>
            <person name="Thakur R."/>
            <person name="Thakur N."/>
            <person name="Singh A.K."/>
        </authorList>
    </citation>
    <scope>NUCLEOTIDE SEQUENCE [LARGE SCALE GENOMIC DNA]</scope>
    <source>
        <strain evidence="6">745</strain>
    </source>
</reference>
<dbReference type="SMART" id="SM00369">
    <property type="entry name" value="LRR_TYP"/>
    <property type="match status" value="5"/>
</dbReference>
<sequence>MSTPTIAQSLMNAASSVPAGVHARLPTWLGNASSDKRQALKNSPLEFANWQSDASRPQHAPLKQAVQTSWEAQNRVDTALATLQSPQAFAAPLLQQALKEQFGVESDASTTYLRLYTPLTLPLTSIETGGFKSWTVSLVEAALHNFEADESKTSAYTAESTFITEPSPTGQFDTLPGVRDQVSVAQFIGLCRQLDIGAQYQRYLQDFFGFQNAVLRAQLRNKVIQSLKAEALASLHMARLKKDVPPTVFDALGRCLNNLGAELAGKRLFSHDLSLMNAPLTGIVLFAADLESHRSAVPVVAYIPGDPQSPVKYYVNGTAFMLDLANKLRSSDYQAFFSRFINQEHRGYFFADLNDRLSRVTWHAHSVGDPRPTWRDEPAARPHLQFHAEKITGDLYEHLYESKLNKLLNDARLTAVSTADADSKARWKRWEIVQKVGKAILEIAAFIVSPFIPPLGLLMLGYTAYQLLDEVFEGILDWAEGLKRQAFAHLMSILEQMVQLGMFAVGAPIAEGLLRQALPKELWDFFDALTPVTADGKTRLWNRDLAPYAHDIELVAGSRPNQQGLHTQGDKQILRLKGQHFCVKQQSGNAVLAHPTRAHAYRPRIIGNGKGAWLTPQDRPLTWDRTTLLRRLGPPADTISEAGLEQACRISGTDEAALRKMHLDHQSPPPLLIDTLKRVNIDEQLQDFIDQMNSDDPLVYPKADPQTQLWLLSQTGLWPESKTLRFLNAKGETIWEHKGREGAAVAQIHEAQMNNGDLLKTLLETLDESERKTLLEEALGDPIAPLHVRSAKLRKRLARQAQDKRASLFDSRYRTVEITADARLQTIIDTTHGLPTSAAEEILRGATGQERLDIDQGKVPTSVIERARWAAHEVRISRAHEGLYMDALESTDTHRLALHSLENLPGWSPQVHLVVTDFSRTGKVRDAIGNPQAPTLRTLVRSVEGDYIPEDGTGTLFGETDFYTAVLQALPDAQRNALGIHIGQGLLLKQTLRQHTLAREALGTLLAEAPVRKPFYDPDLMRLPGGMEGYDSSPATLGNHLETQLLHELYPRLNPAQVTSALNFMGNQPGSPLQTLHYLKNQFLQFENSLSTWYAKTPQTLLGTDIPLPSSTIADEQLNRWRWTRELIRAWRHETPSDPAFSEGHQLHLPPLYGELPTLNTRFKFISTLSLRGYRTTRDAPAFLTHFPNLRTLAIRDIALNTIPPEVIGLPHLNSLTLRNCNLHLSLQNRADLATRTGLRHLDLSDNNQLSLTPDLRALADLQTLNLSHTNISQFPEGLLNRPRLTRADLSNNYLRRLPETAFSVPRATARVFDLSGNPLSRATLERIKRYCQRTGEHFGADAHPAERRRVHEVYPTYTANEANNFIFRLPGGLDDSLAILVRLKADYARLQADLGEWAANVPDPHLGAPMDEDAQARQQILRGQFKALIEEGWRRETSRNAEHEPPTTSHNMTLALPLLGDLPVLRVDFEHVSRLELRGEDTTSIPAGFLERFPNLESLFIHRYALPDIPAGVFKLPKLKRLNLTQSTLRLTQKSAADLSDLHTLEYLDLSHNTDLGISPDVSKMSGLETLMIESAGLTEPPHGVFNLPRLDVVSLRNNRMTELPDDLFELDADRADGFNLGGNRFSTGTIDKLRHYYRRTAVDFDVPEARQPEATLDDTASEEEGEE</sequence>
<feature type="domain" description="Dermonecrotic toxin N-terminal" evidence="4">
    <location>
        <begin position="81"/>
        <end position="342"/>
    </location>
</feature>
<gene>
    <name evidence="5" type="ORF">AA957_21040</name>
</gene>
<dbReference type="PANTHER" id="PTHR48051">
    <property type="match status" value="1"/>
</dbReference>
<dbReference type="Pfam" id="PF20178">
    <property type="entry name" value="ToxA_N"/>
    <property type="match status" value="1"/>
</dbReference>
<reference evidence="6" key="2">
    <citation type="submission" date="2015-05" db="EMBL/GenBank/DDBJ databases">
        <authorList>
            <person name="Swarnkar M.K."/>
            <person name="Vyas P."/>
            <person name="Rahi P."/>
            <person name="Thakur R."/>
            <person name="Thakur N."/>
            <person name="Singh A.K."/>
            <person name="Gulati A."/>
        </authorList>
    </citation>
    <scope>NUCLEOTIDE SEQUENCE [LARGE SCALE GENOMIC DNA]</scope>
    <source>
        <strain evidence="6">745</strain>
    </source>
</reference>
<feature type="compositionally biased region" description="Acidic residues" evidence="3">
    <location>
        <begin position="1657"/>
        <end position="1669"/>
    </location>
</feature>
<dbReference type="InterPro" id="IPR001611">
    <property type="entry name" value="Leu-rich_rpt"/>
</dbReference>
<dbReference type="RefSeq" id="WP_049711882.1">
    <property type="nucleotide sequence ID" value="NZ_CP011507.1"/>
</dbReference>
<evidence type="ECO:0000256" key="1">
    <source>
        <dbReference type="ARBA" id="ARBA00022614"/>
    </source>
</evidence>
<organism evidence="5 6">
    <name type="scientific">Pseudomonas trivialis</name>
    <dbReference type="NCBI Taxonomy" id="200450"/>
    <lineage>
        <taxon>Bacteria</taxon>
        <taxon>Pseudomonadati</taxon>
        <taxon>Pseudomonadota</taxon>
        <taxon>Gammaproteobacteria</taxon>
        <taxon>Pseudomonadales</taxon>
        <taxon>Pseudomonadaceae</taxon>
        <taxon>Pseudomonas</taxon>
    </lineage>
</organism>
<evidence type="ECO:0000256" key="3">
    <source>
        <dbReference type="SAM" id="MobiDB-lite"/>
    </source>
</evidence>
<evidence type="ECO:0000313" key="6">
    <source>
        <dbReference type="Proteomes" id="UP000036608"/>
    </source>
</evidence>
<dbReference type="Gene3D" id="3.80.10.10">
    <property type="entry name" value="Ribonuclease Inhibitor"/>
    <property type="match status" value="2"/>
</dbReference>
<evidence type="ECO:0000313" key="5">
    <source>
        <dbReference type="EMBL" id="AKS08509.1"/>
    </source>
</evidence>
<dbReference type="Proteomes" id="UP000036608">
    <property type="component" value="Chromosome"/>
</dbReference>
<dbReference type="Pfam" id="PF13855">
    <property type="entry name" value="LRR_8"/>
    <property type="match status" value="1"/>
</dbReference>
<keyword evidence="1" id="KW-0433">Leucine-rich repeat</keyword>
<keyword evidence="2" id="KW-0677">Repeat</keyword>
<dbReference type="PANTHER" id="PTHR48051:SF46">
    <property type="entry name" value="LEUCINE RICH REPEAT-CONTAINING DOMAIN PROTEIN"/>
    <property type="match status" value="1"/>
</dbReference>
<dbReference type="EMBL" id="CP011507">
    <property type="protein sequence ID" value="AKS08509.1"/>
    <property type="molecule type" value="Genomic_DNA"/>
</dbReference>
<dbReference type="InterPro" id="IPR032675">
    <property type="entry name" value="LRR_dom_sf"/>
</dbReference>
<evidence type="ECO:0000259" key="4">
    <source>
        <dbReference type="Pfam" id="PF20178"/>
    </source>
</evidence>
<dbReference type="KEGG" id="ptv:AA957_21040"/>
<dbReference type="PATRIC" id="fig|200450.3.peg.4320"/>
<dbReference type="GO" id="GO:0005737">
    <property type="term" value="C:cytoplasm"/>
    <property type="evidence" value="ECO:0007669"/>
    <property type="project" value="TreeGrafter"/>
</dbReference>
<dbReference type="InterPro" id="IPR003591">
    <property type="entry name" value="Leu-rich_rpt_typical-subtyp"/>
</dbReference>
<accession>A0A0H5ABN0</accession>